<protein>
    <submittedName>
        <fullName evidence="1">Integrase</fullName>
    </submittedName>
</protein>
<accession>A0ACC7QN69</accession>
<feature type="non-terminal residue" evidence="1">
    <location>
        <position position="1"/>
    </location>
</feature>
<evidence type="ECO:0000313" key="2">
    <source>
        <dbReference type="Proteomes" id="UP001179876"/>
    </source>
</evidence>
<dbReference type="Proteomes" id="UP001179876">
    <property type="component" value="Unassembled WGS sequence"/>
</dbReference>
<proteinExistence type="predicted"/>
<evidence type="ECO:0000313" key="1">
    <source>
        <dbReference type="EMBL" id="MGC5605187.1"/>
    </source>
</evidence>
<comment type="caution">
    <text evidence="1">The sequence shown here is derived from an EMBL/GenBank/DDBJ whole genome shotgun (WGS) entry which is preliminary data.</text>
</comment>
<sequence length="128" mass="13616">ERACAVLGNVRLDEPGAHGLHWVAKGGKPGKGALPPHAYPALDQSLAPRQLPVSRERWNPKTPLVGSLGEYGNAGITGPHLWCVLRRVFTQAAEASEAVHPVAAETQRRATPHCMRHSQASPALARGA</sequence>
<gene>
    <name evidence="1" type="ORF">M3242_028430</name>
</gene>
<reference evidence="1" key="2">
    <citation type="submission" date="2025-04" db="EMBL/GenBank/DDBJ databases">
        <authorList>
            <person name="Halder G."/>
            <person name="Ray Khan U."/>
            <person name="Dutta S."/>
        </authorList>
    </citation>
    <scope>NUCLEOTIDE SEQUENCE</scope>
    <source>
        <strain evidence="1">APCOLR130</strain>
    </source>
</reference>
<reference evidence="1" key="1">
    <citation type="journal article" date="2025" name="Microbiol. Spectr.">
        <title>Antimicrobial resistance and phylogenetic lineages of KPC-2-producing blood-borne Klebsiella pneumoniae subsp. pneumoniae from Kolkata, India during 2015-2024: Emergence of Klebsiella pneumoniae subsp. pneumoniae with blaKPC-2, blaNDM, and blaOXA-48-like triple carbapenemases.</title>
        <authorList>
            <person name="Halder G."/>
            <person name="Chaudhuri B.N."/>
            <person name="Veeraraghavan B."/>
            <person name="Denny P."/>
            <person name="Dutta P."/>
            <person name="Chakraborty M."/>
            <person name="Khan U.R."/>
            <person name="Ganguly S.S."/>
            <person name="Mandal S."/>
            <person name="Upadhyaya Y.P."/>
            <person name="Biswas B."/>
            <person name="Chakraborty A."/>
            <person name="Maiti S."/>
            <person name="Mondal H."/>
            <person name="Pal S."/>
            <person name="Dutta S."/>
        </authorList>
    </citation>
    <scope>NUCLEOTIDE SEQUENCE</scope>
    <source>
        <strain evidence="1">APCOLR130</strain>
    </source>
</reference>
<organism evidence="1 2">
    <name type="scientific">Klebsiella pneumoniae subsp. pneumoniae</name>
    <dbReference type="NCBI Taxonomy" id="72407"/>
    <lineage>
        <taxon>Bacteria</taxon>
        <taxon>Pseudomonadati</taxon>
        <taxon>Pseudomonadota</taxon>
        <taxon>Gammaproteobacteria</taxon>
        <taxon>Enterobacterales</taxon>
        <taxon>Enterobacteriaceae</taxon>
        <taxon>Klebsiella/Raoultella group</taxon>
        <taxon>Klebsiella</taxon>
        <taxon>Klebsiella pneumoniae complex</taxon>
    </lineage>
</organism>
<dbReference type="EMBL" id="JAMBLG020000115">
    <property type="protein sequence ID" value="MGC5605187.1"/>
    <property type="molecule type" value="Genomic_DNA"/>
</dbReference>
<name>A0ACC7QN69_KLEPN</name>
<feature type="non-terminal residue" evidence="1">
    <location>
        <position position="128"/>
    </location>
</feature>